<dbReference type="PANTHER" id="PTHR10502:SF102">
    <property type="entry name" value="ANNEXIN B11"/>
    <property type="match status" value="1"/>
</dbReference>
<evidence type="ECO:0000256" key="3">
    <source>
        <dbReference type="ARBA" id="ARBA00007831"/>
    </source>
</evidence>
<dbReference type="AlphaFoldDB" id="A0AA85BUZ0"/>
<dbReference type="InterPro" id="IPR001464">
    <property type="entry name" value="Annexin"/>
</dbReference>
<dbReference type="Pfam" id="PF00191">
    <property type="entry name" value="Annexin"/>
    <property type="match status" value="4"/>
</dbReference>
<dbReference type="FunFam" id="1.10.220.10:FF:000001">
    <property type="entry name" value="Annexin"/>
    <property type="match status" value="1"/>
</dbReference>
<evidence type="ECO:0000313" key="12">
    <source>
        <dbReference type="Proteomes" id="UP000050791"/>
    </source>
</evidence>
<dbReference type="GO" id="GO:0005737">
    <property type="term" value="C:cytoplasm"/>
    <property type="evidence" value="ECO:0007669"/>
    <property type="project" value="TreeGrafter"/>
</dbReference>
<dbReference type="SMART" id="SM00335">
    <property type="entry name" value="ANX"/>
    <property type="match status" value="4"/>
</dbReference>
<dbReference type="GO" id="GO:0043657">
    <property type="term" value="C:host cell"/>
    <property type="evidence" value="ECO:0007669"/>
    <property type="project" value="UniProtKB-SubCell"/>
</dbReference>
<accession>A0AA85BUZ0</accession>
<comment type="similarity">
    <text evidence="3 11">Belongs to the annexin family.</text>
</comment>
<dbReference type="GO" id="GO:0005509">
    <property type="term" value="F:calcium ion binding"/>
    <property type="evidence" value="ECO:0007669"/>
    <property type="project" value="InterPro"/>
</dbReference>
<organism evidence="12 13">
    <name type="scientific">Schistosoma mattheei</name>
    <dbReference type="NCBI Taxonomy" id="31246"/>
    <lineage>
        <taxon>Eukaryota</taxon>
        <taxon>Metazoa</taxon>
        <taxon>Spiralia</taxon>
        <taxon>Lophotrochozoa</taxon>
        <taxon>Platyhelminthes</taxon>
        <taxon>Trematoda</taxon>
        <taxon>Digenea</taxon>
        <taxon>Strigeidida</taxon>
        <taxon>Schistosomatoidea</taxon>
        <taxon>Schistosomatidae</taxon>
        <taxon>Schistosoma</taxon>
    </lineage>
</organism>
<dbReference type="InterPro" id="IPR018502">
    <property type="entry name" value="Annexin_repeat"/>
</dbReference>
<dbReference type="PRINTS" id="PR00196">
    <property type="entry name" value="ANNEXIN"/>
</dbReference>
<evidence type="ECO:0000313" key="13">
    <source>
        <dbReference type="WBParaSite" id="SMTH1_80670.1"/>
    </source>
</evidence>
<keyword evidence="7 11" id="KW-0111">Calcium/phospholipid-binding</keyword>
<evidence type="ECO:0000256" key="9">
    <source>
        <dbReference type="ARBA" id="ARBA00060393"/>
    </source>
</evidence>
<dbReference type="SUPFAM" id="SSF47874">
    <property type="entry name" value="Annexin"/>
    <property type="match status" value="1"/>
</dbReference>
<protein>
    <recommendedName>
        <fullName evidence="10 11">Annexin</fullName>
    </recommendedName>
</protein>
<dbReference type="PROSITE" id="PS00223">
    <property type="entry name" value="ANNEXIN_1"/>
    <property type="match status" value="1"/>
</dbReference>
<keyword evidence="4 11" id="KW-0677">Repeat</keyword>
<evidence type="ECO:0000256" key="7">
    <source>
        <dbReference type="ARBA" id="ARBA00023302"/>
    </source>
</evidence>
<keyword evidence="6 11" id="KW-0041">Annexin</keyword>
<dbReference type="InterPro" id="IPR018252">
    <property type="entry name" value="Annexin_repeat_CS"/>
</dbReference>
<name>A0AA85BUZ0_9TREM</name>
<evidence type="ECO:0000256" key="4">
    <source>
        <dbReference type="ARBA" id="ARBA00022737"/>
    </source>
</evidence>
<dbReference type="GO" id="GO:0005544">
    <property type="term" value="F:calcium-dependent phospholipid binding"/>
    <property type="evidence" value="ECO:0007669"/>
    <property type="project" value="UniProtKB-KW"/>
</dbReference>
<keyword evidence="5 11" id="KW-0106">Calcium</keyword>
<dbReference type="PROSITE" id="PS51897">
    <property type="entry name" value="ANNEXIN_2"/>
    <property type="match status" value="3"/>
</dbReference>
<dbReference type="Gene3D" id="1.10.220.10">
    <property type="entry name" value="Annexin"/>
    <property type="match status" value="4"/>
</dbReference>
<dbReference type="InterPro" id="IPR037104">
    <property type="entry name" value="Annexin_sf"/>
</dbReference>
<comment type="function">
    <text evidence="8">Involved in reproduction of the worm. Involved in host-parasite interaction. Delivered into the host cell by means of parasite exosomes. Binds to acidic phospholipid membranes in a calcium-dependent manner in vitro. Causes aggregation of liposomes in the presence of calcium, but not in its absence. Likely to promote membrane fusion. May provide structural integrity within the tegument.</text>
</comment>
<evidence type="ECO:0000256" key="8">
    <source>
        <dbReference type="ARBA" id="ARBA00059330"/>
    </source>
</evidence>
<evidence type="ECO:0000256" key="10">
    <source>
        <dbReference type="ARBA" id="ARBA00077076"/>
    </source>
</evidence>
<evidence type="ECO:0000256" key="2">
    <source>
        <dbReference type="ARBA" id="ARBA00004550"/>
    </source>
</evidence>
<proteinExistence type="inferred from homology"/>
<dbReference type="WBParaSite" id="SMTH1_80670.1">
    <property type="protein sequence ID" value="SMTH1_80670.1"/>
    <property type="gene ID" value="SMTH1_80670"/>
</dbReference>
<dbReference type="GO" id="GO:0001786">
    <property type="term" value="F:phosphatidylserine binding"/>
    <property type="evidence" value="ECO:0007669"/>
    <property type="project" value="TreeGrafter"/>
</dbReference>
<dbReference type="GO" id="GO:0005634">
    <property type="term" value="C:nucleus"/>
    <property type="evidence" value="ECO:0007669"/>
    <property type="project" value="TreeGrafter"/>
</dbReference>
<evidence type="ECO:0000256" key="5">
    <source>
        <dbReference type="ARBA" id="ARBA00022837"/>
    </source>
</evidence>
<dbReference type="Proteomes" id="UP000050791">
    <property type="component" value="Unassembled WGS sequence"/>
</dbReference>
<dbReference type="GO" id="GO:0012506">
    <property type="term" value="C:vesicle membrane"/>
    <property type="evidence" value="ECO:0007669"/>
    <property type="project" value="TreeGrafter"/>
</dbReference>
<dbReference type="PANTHER" id="PTHR10502">
    <property type="entry name" value="ANNEXIN"/>
    <property type="match status" value="1"/>
</dbReference>
<evidence type="ECO:0000256" key="11">
    <source>
        <dbReference type="RuleBase" id="RU003540"/>
    </source>
</evidence>
<evidence type="ECO:0000256" key="1">
    <source>
        <dbReference type="ARBA" id="ARBA00004340"/>
    </source>
</evidence>
<dbReference type="FunFam" id="1.10.220.10:FF:000002">
    <property type="entry name" value="Annexin"/>
    <property type="match status" value="1"/>
</dbReference>
<comment type="domain">
    <text evidence="11">A pair of annexin repeats may form one binding site for calcium and phospholipid.</text>
</comment>
<dbReference type="GO" id="GO:0005576">
    <property type="term" value="C:extracellular region"/>
    <property type="evidence" value="ECO:0007669"/>
    <property type="project" value="UniProtKB-SubCell"/>
</dbReference>
<comment type="subcellular location">
    <subcellularLocation>
        <location evidence="1">Host cell</location>
    </subcellularLocation>
    <subcellularLocation>
        <location evidence="2">Secreted</location>
        <location evidence="2">Extracellular exosome</location>
    </subcellularLocation>
    <subcellularLocation>
        <location evidence="9">Tegument</location>
    </subcellularLocation>
</comment>
<sequence length="260" mass="29819">MGRRSPNQRVIITKKYKAMFGKELTSKFESELSGHFYECMLALCRSPSELDAIELRKAMRGTDKEIREAYTRLYKGRSLEKDLKDETSGYFKRILVALVQGDRDESQNVDECRARRDAEELYKAGEQRWGTDESKFIQIICHRSYAHLRSVFQHYSTLGRRDIESALKSEMSGDLLRAMLTVVKCVINKQKYFAERLKASMKGAGTADSTLIRIVVGRSGIDMGRIKKEFISLTGKSLESWIADDTSGDYRRILLKLVSE</sequence>
<reference evidence="13" key="1">
    <citation type="submission" date="2023-11" db="UniProtKB">
        <authorList>
            <consortium name="WormBaseParasite"/>
        </authorList>
    </citation>
    <scope>IDENTIFICATION</scope>
</reference>
<dbReference type="GO" id="GO:0005886">
    <property type="term" value="C:plasma membrane"/>
    <property type="evidence" value="ECO:0007669"/>
    <property type="project" value="TreeGrafter"/>
</dbReference>
<evidence type="ECO:0000256" key="6">
    <source>
        <dbReference type="ARBA" id="ARBA00023216"/>
    </source>
</evidence>